<sequence>MKSMKGKLLKKLKAIKPVGYLKPERVLQVYASDGFLESYFPAKPNSKVETDTIRKEEEANKVNQSSVTVQEPEIIDVSDLMRDLESEEMEMEDEVDDKENIRPETEAKNPGVVPMEISRKLEAPKESEEMRNGYSKNTPLSEIDVENFRRPDLNSCSLFDPNLLAAFEQAVMEIKAQEAERRDRIRENIKEEEEKRPLKARKIDENRDPLLGIEENRDPLLHCEENRDPLLDCEENRDPLLDFEEKCPPGGTDSVILYTTGLRGVRKTFEDCNSIKFLLESFRILFSERDISMHSVFRDELWTTLGGKIVPPRLFIKGRYIGGAEVVLSLHEQGKFRPLFEGVPIDRSEGPCDGCAGFRFVVCFSCNGSHKVVSDDAGSSEDCPECNENGLIICPYCC</sequence>
<reference evidence="1 2" key="1">
    <citation type="journal article" date="2021" name="Hortic Res">
        <title>High-quality reference genome and annotation aids understanding of berry development for evergreen blueberry (Vaccinium darrowii).</title>
        <authorList>
            <person name="Yu J."/>
            <person name="Hulse-Kemp A.M."/>
            <person name="Babiker E."/>
            <person name="Staton M."/>
        </authorList>
    </citation>
    <scope>NUCLEOTIDE SEQUENCE [LARGE SCALE GENOMIC DNA]</scope>
    <source>
        <strain evidence="2">cv. NJ 8807/NJ 8810</strain>
        <tissue evidence="1">Young leaf</tissue>
    </source>
</reference>
<comment type="caution">
    <text evidence="1">The sequence shown here is derived from an EMBL/GenBank/DDBJ whole genome shotgun (WGS) entry which is preliminary data.</text>
</comment>
<evidence type="ECO:0000313" key="2">
    <source>
        <dbReference type="Proteomes" id="UP000828048"/>
    </source>
</evidence>
<accession>A0ACB7YMN5</accession>
<evidence type="ECO:0000313" key="1">
    <source>
        <dbReference type="EMBL" id="KAH7854785.1"/>
    </source>
</evidence>
<name>A0ACB7YMN5_9ERIC</name>
<protein>
    <submittedName>
        <fullName evidence="1">Uncharacterized protein</fullName>
    </submittedName>
</protein>
<proteinExistence type="predicted"/>
<dbReference type="EMBL" id="CM037161">
    <property type="protein sequence ID" value="KAH7854785.1"/>
    <property type="molecule type" value="Genomic_DNA"/>
</dbReference>
<dbReference type="Proteomes" id="UP000828048">
    <property type="component" value="Chromosome 11"/>
</dbReference>
<keyword evidence="2" id="KW-1185">Reference proteome</keyword>
<gene>
    <name evidence="1" type="ORF">Vadar_017800</name>
</gene>
<organism evidence="1 2">
    <name type="scientific">Vaccinium darrowii</name>
    <dbReference type="NCBI Taxonomy" id="229202"/>
    <lineage>
        <taxon>Eukaryota</taxon>
        <taxon>Viridiplantae</taxon>
        <taxon>Streptophyta</taxon>
        <taxon>Embryophyta</taxon>
        <taxon>Tracheophyta</taxon>
        <taxon>Spermatophyta</taxon>
        <taxon>Magnoliopsida</taxon>
        <taxon>eudicotyledons</taxon>
        <taxon>Gunneridae</taxon>
        <taxon>Pentapetalae</taxon>
        <taxon>asterids</taxon>
        <taxon>Ericales</taxon>
        <taxon>Ericaceae</taxon>
        <taxon>Vaccinioideae</taxon>
        <taxon>Vaccinieae</taxon>
        <taxon>Vaccinium</taxon>
    </lineage>
</organism>